<dbReference type="EMBL" id="GBXM01029148">
    <property type="protein sequence ID" value="JAH79429.1"/>
    <property type="molecule type" value="Transcribed_RNA"/>
</dbReference>
<reference evidence="1" key="2">
    <citation type="journal article" date="2015" name="Fish Shellfish Immunol.">
        <title>Early steps in the European eel (Anguilla anguilla)-Vibrio vulnificus interaction in the gills: Role of the RtxA13 toxin.</title>
        <authorList>
            <person name="Callol A."/>
            <person name="Pajuelo D."/>
            <person name="Ebbesson L."/>
            <person name="Teles M."/>
            <person name="MacKenzie S."/>
            <person name="Amaro C."/>
        </authorList>
    </citation>
    <scope>NUCLEOTIDE SEQUENCE</scope>
</reference>
<name>A0A0E9VMS7_ANGAN</name>
<reference evidence="1" key="1">
    <citation type="submission" date="2014-11" db="EMBL/GenBank/DDBJ databases">
        <authorList>
            <person name="Amaro Gonzalez C."/>
        </authorList>
    </citation>
    <scope>NUCLEOTIDE SEQUENCE</scope>
</reference>
<accession>A0A0E9VMS7</accession>
<proteinExistence type="predicted"/>
<evidence type="ECO:0000313" key="1">
    <source>
        <dbReference type="EMBL" id="JAH79429.1"/>
    </source>
</evidence>
<sequence>MCPSLWISHPYSQFFSHIVISNTQQNTFKCTLSVTLRPFKAYCTGPSLSPQPGHRRARSGTIAH</sequence>
<protein>
    <submittedName>
        <fullName evidence="1">Uncharacterized protein</fullName>
    </submittedName>
</protein>
<dbReference type="AlphaFoldDB" id="A0A0E9VMS7"/>
<organism evidence="1">
    <name type="scientific">Anguilla anguilla</name>
    <name type="common">European freshwater eel</name>
    <name type="synonym">Muraena anguilla</name>
    <dbReference type="NCBI Taxonomy" id="7936"/>
    <lineage>
        <taxon>Eukaryota</taxon>
        <taxon>Metazoa</taxon>
        <taxon>Chordata</taxon>
        <taxon>Craniata</taxon>
        <taxon>Vertebrata</taxon>
        <taxon>Euteleostomi</taxon>
        <taxon>Actinopterygii</taxon>
        <taxon>Neopterygii</taxon>
        <taxon>Teleostei</taxon>
        <taxon>Anguilliformes</taxon>
        <taxon>Anguillidae</taxon>
        <taxon>Anguilla</taxon>
    </lineage>
</organism>